<dbReference type="GO" id="GO:0006281">
    <property type="term" value="P:DNA repair"/>
    <property type="evidence" value="ECO:0007669"/>
    <property type="project" value="InterPro"/>
</dbReference>
<dbReference type="InterPro" id="IPR020847">
    <property type="entry name" value="AP_endonuclease_F1_BS"/>
</dbReference>
<evidence type="ECO:0000256" key="1">
    <source>
        <dbReference type="SAM" id="MobiDB-lite"/>
    </source>
</evidence>
<reference evidence="2" key="1">
    <citation type="submission" date="2018-10" db="EMBL/GenBank/DDBJ databases">
        <title>Population genomic analysis revealed the cold adaptation of white poplar.</title>
        <authorList>
            <person name="Liu Y.-J."/>
        </authorList>
    </citation>
    <scope>NUCLEOTIDE SEQUENCE [LARGE SCALE GENOMIC DNA]</scope>
    <source>
        <strain evidence="2">PAL-ZL1</strain>
    </source>
</reference>
<sequence>MYKKSARPEEVSHSSREQKTSKGTRLAGFNATIRPLFQKVERVGANSASIPPIARRRGPASNDRIGFYLEWRTSPTFWRSTDPPESNLLLGHLALLLSFAYGERRVLVCHEDLVVERERRTQLRKKVGVKGALRKLKADIVLIQESKLSSVDGATIRGVWKVNRCGLISVDAQGTAGGLISMWCSKSVVMENSWNGKSTFKEELQDDKSSSLIVFYLRLYMSLSLFD</sequence>
<organism evidence="2">
    <name type="scientific">Populus alba</name>
    <name type="common">White poplar</name>
    <dbReference type="NCBI Taxonomy" id="43335"/>
    <lineage>
        <taxon>Eukaryota</taxon>
        <taxon>Viridiplantae</taxon>
        <taxon>Streptophyta</taxon>
        <taxon>Embryophyta</taxon>
        <taxon>Tracheophyta</taxon>
        <taxon>Spermatophyta</taxon>
        <taxon>Magnoliopsida</taxon>
        <taxon>eudicotyledons</taxon>
        <taxon>Gunneridae</taxon>
        <taxon>Pentapetalae</taxon>
        <taxon>rosids</taxon>
        <taxon>fabids</taxon>
        <taxon>Malpighiales</taxon>
        <taxon>Salicaceae</taxon>
        <taxon>Saliceae</taxon>
        <taxon>Populus</taxon>
    </lineage>
</organism>
<dbReference type="PROSITE" id="PS00726">
    <property type="entry name" value="AP_NUCLEASE_F1_1"/>
    <property type="match status" value="1"/>
</dbReference>
<name>A0A4U5PYL9_POPAL</name>
<dbReference type="GO" id="GO:0004519">
    <property type="term" value="F:endonuclease activity"/>
    <property type="evidence" value="ECO:0007669"/>
    <property type="project" value="InterPro"/>
</dbReference>
<comment type="caution">
    <text evidence="2">The sequence shown here is derived from an EMBL/GenBank/DDBJ whole genome shotgun (WGS) entry which is preliminary data.</text>
</comment>
<evidence type="ECO:0008006" key="3">
    <source>
        <dbReference type="Google" id="ProtNLM"/>
    </source>
</evidence>
<keyword evidence="2" id="KW-0496">Mitochondrion</keyword>
<evidence type="ECO:0000313" key="2">
    <source>
        <dbReference type="EMBL" id="TKS02713.1"/>
    </source>
</evidence>
<dbReference type="EMBL" id="RCHU01000534">
    <property type="protein sequence ID" value="TKS02713.1"/>
    <property type="molecule type" value="Genomic_DNA"/>
</dbReference>
<geneLocation type="mitochondrion" evidence="2"/>
<gene>
    <name evidence="2" type="ORF">D5086_0000161140</name>
</gene>
<feature type="region of interest" description="Disordered" evidence="1">
    <location>
        <begin position="1"/>
        <end position="25"/>
    </location>
</feature>
<dbReference type="GO" id="GO:0003677">
    <property type="term" value="F:DNA binding"/>
    <property type="evidence" value="ECO:0007669"/>
    <property type="project" value="InterPro"/>
</dbReference>
<accession>A0A4U5PYL9</accession>
<protein>
    <recommendedName>
        <fullName evidence="3">Endonuclease/exonuclease/phosphatase domain-containing protein</fullName>
    </recommendedName>
</protein>
<proteinExistence type="predicted"/>
<dbReference type="AlphaFoldDB" id="A0A4U5PYL9"/>
<feature type="compositionally biased region" description="Basic and acidic residues" evidence="1">
    <location>
        <begin position="1"/>
        <end position="20"/>
    </location>
</feature>